<evidence type="ECO:0000256" key="1">
    <source>
        <dbReference type="ARBA" id="ARBA00022679"/>
    </source>
</evidence>
<reference evidence="2" key="1">
    <citation type="submission" date="2021-02" db="EMBL/GenBank/DDBJ databases">
        <authorList>
            <person name="Nowell W R."/>
        </authorList>
    </citation>
    <scope>NUCLEOTIDE SEQUENCE</scope>
</reference>
<dbReference type="Pfam" id="PF02458">
    <property type="entry name" value="Transferase"/>
    <property type="match status" value="1"/>
</dbReference>
<sequence length="522" mass="60408">MTFWHVFPSPPTGNNRHIELAGTDLWITGSINNVFVYPSALNIDKFKETLSRTLSLWPFIAGRFLVHDSEHYIIEMSWHVFPSPPTGNNRHIELAGTDLWITGSINNVFVYPSALNIDKFKETLSRTLSLWPFIAGRFLVLDSEHYIIEMSDIAIPLSFIENTDLIKWPLDSNVVVDKNSNQLQPYLDEVQTTKLIGGSRDEPLFRLKLTHIVQSGEWIMGASWSHILGDADSFLQFLKTISHSYQNMEPPKPIPVFERQLWSDNEFDESLLPDIKQFLDDDQMKTDCTNNPITYVQLNICFSGEQLKTLRKLIDDQHVSTQDVLSAYIILILNTHCTQNNEQLIVRTNTIINYRNESNPFGSLGLIANAVLMPLSDCFEHPTSLSSIAKTIRHSINQSRNIEFIKHWVATADKVMRTIIRDNRLPKMSTFKDRIVLNSNFRYDWANLVDFGHTNKCRFYTTWTRALYLRIFRLNPIYDGTRWMGRDQNGAEVAFRIAEDQKKKFIDAWQKDIAENFINIKL</sequence>
<dbReference type="Proteomes" id="UP000663860">
    <property type="component" value="Unassembled WGS sequence"/>
</dbReference>
<gene>
    <name evidence="2" type="ORF">IZO911_LOCUS39751</name>
</gene>
<dbReference type="PANTHER" id="PTHR31642">
    <property type="entry name" value="TRICHOTHECENE 3-O-ACETYLTRANSFERASE"/>
    <property type="match status" value="1"/>
</dbReference>
<dbReference type="Gene3D" id="3.30.559.10">
    <property type="entry name" value="Chloramphenicol acetyltransferase-like domain"/>
    <property type="match status" value="3"/>
</dbReference>
<accession>A0A815LN26</accession>
<evidence type="ECO:0000313" key="3">
    <source>
        <dbReference type="Proteomes" id="UP000663860"/>
    </source>
</evidence>
<dbReference type="EMBL" id="CAJNOE010001251">
    <property type="protein sequence ID" value="CAF1405421.1"/>
    <property type="molecule type" value="Genomic_DNA"/>
</dbReference>
<dbReference type="AlphaFoldDB" id="A0A815LN26"/>
<dbReference type="SUPFAM" id="SSF52777">
    <property type="entry name" value="CoA-dependent acyltransferases"/>
    <property type="match status" value="1"/>
</dbReference>
<evidence type="ECO:0000313" key="2">
    <source>
        <dbReference type="EMBL" id="CAF1405421.1"/>
    </source>
</evidence>
<comment type="caution">
    <text evidence="2">The sequence shown here is derived from an EMBL/GenBank/DDBJ whole genome shotgun (WGS) entry which is preliminary data.</text>
</comment>
<proteinExistence type="predicted"/>
<name>A0A815LN26_9BILA</name>
<organism evidence="2 3">
    <name type="scientific">Adineta steineri</name>
    <dbReference type="NCBI Taxonomy" id="433720"/>
    <lineage>
        <taxon>Eukaryota</taxon>
        <taxon>Metazoa</taxon>
        <taxon>Spiralia</taxon>
        <taxon>Gnathifera</taxon>
        <taxon>Rotifera</taxon>
        <taxon>Eurotatoria</taxon>
        <taxon>Bdelloidea</taxon>
        <taxon>Adinetida</taxon>
        <taxon>Adinetidae</taxon>
        <taxon>Adineta</taxon>
    </lineage>
</organism>
<dbReference type="GO" id="GO:0016747">
    <property type="term" value="F:acyltransferase activity, transferring groups other than amino-acyl groups"/>
    <property type="evidence" value="ECO:0007669"/>
    <property type="project" value="TreeGrafter"/>
</dbReference>
<dbReference type="InterPro" id="IPR050317">
    <property type="entry name" value="Plant_Fungal_Acyltransferase"/>
</dbReference>
<dbReference type="PANTHER" id="PTHR31642:SF310">
    <property type="entry name" value="FATTY ALCOHOL:CAFFEOYL-COA ACYLTRANSFERASE"/>
    <property type="match status" value="1"/>
</dbReference>
<keyword evidence="1" id="KW-0808">Transferase</keyword>
<dbReference type="InterPro" id="IPR023213">
    <property type="entry name" value="CAT-like_dom_sf"/>
</dbReference>
<protein>
    <submittedName>
        <fullName evidence="2">Uncharacterized protein</fullName>
    </submittedName>
</protein>